<dbReference type="GO" id="GO:0016020">
    <property type="term" value="C:membrane"/>
    <property type="evidence" value="ECO:0007669"/>
    <property type="project" value="TreeGrafter"/>
</dbReference>
<dbReference type="Gene3D" id="1.20.120.1630">
    <property type="match status" value="1"/>
</dbReference>
<dbReference type="PROSITE" id="PS50244">
    <property type="entry name" value="S5A_REDUCTASE"/>
    <property type="match status" value="1"/>
</dbReference>
<gene>
    <name evidence="2" type="ORF">UFOPK3444_00431</name>
</gene>
<name>A0A6J7DB20_9ZZZZ</name>
<evidence type="ECO:0000313" key="2">
    <source>
        <dbReference type="EMBL" id="CAB4865609.1"/>
    </source>
</evidence>
<organism evidence="2">
    <name type="scientific">freshwater metagenome</name>
    <dbReference type="NCBI Taxonomy" id="449393"/>
    <lineage>
        <taxon>unclassified sequences</taxon>
        <taxon>metagenomes</taxon>
        <taxon>ecological metagenomes</taxon>
    </lineage>
</organism>
<dbReference type="InterPro" id="IPR010721">
    <property type="entry name" value="UstE-like"/>
</dbReference>
<dbReference type="PANTHER" id="PTHR32251:SF17">
    <property type="entry name" value="STEROID 5-ALPHA REDUCTASE C-TERMINAL DOMAIN-CONTAINING PROTEIN"/>
    <property type="match status" value="1"/>
</dbReference>
<feature type="transmembrane region" description="Helical" evidence="1">
    <location>
        <begin position="109"/>
        <end position="130"/>
    </location>
</feature>
<dbReference type="AlphaFoldDB" id="A0A6J7DB20"/>
<dbReference type="PANTHER" id="PTHR32251">
    <property type="entry name" value="3-OXO-5-ALPHA-STEROID 4-DEHYDROGENASE"/>
    <property type="match status" value="1"/>
</dbReference>
<keyword evidence="1" id="KW-0812">Transmembrane</keyword>
<accession>A0A6J7DB20</accession>
<feature type="transmembrane region" description="Helical" evidence="1">
    <location>
        <begin position="137"/>
        <end position="156"/>
    </location>
</feature>
<protein>
    <submittedName>
        <fullName evidence="2">Unannotated protein</fullName>
    </submittedName>
</protein>
<dbReference type="Pfam" id="PF06966">
    <property type="entry name" value="DUF1295"/>
    <property type="match status" value="1"/>
</dbReference>
<proteinExistence type="predicted"/>
<keyword evidence="1" id="KW-0472">Membrane</keyword>
<reference evidence="2" key="1">
    <citation type="submission" date="2020-05" db="EMBL/GenBank/DDBJ databases">
        <authorList>
            <person name="Chiriac C."/>
            <person name="Salcher M."/>
            <person name="Ghai R."/>
            <person name="Kavagutti S V."/>
        </authorList>
    </citation>
    <scope>NUCLEOTIDE SEQUENCE</scope>
</reference>
<feature type="transmembrane region" description="Helical" evidence="1">
    <location>
        <begin position="194"/>
        <end position="222"/>
    </location>
</feature>
<keyword evidence="1" id="KW-1133">Transmembrane helix</keyword>
<sequence>MTSTAAILFCLGASLVVMTGLWAVSLALEDSSIVDIWWGAGFVVLGWTALALTGPRAGSQWLVLPMVTVWGLRLTWHLGRRNIGKGEDPRYVAMRAKAGDAWPIRSLFVVFWLQGLIMWIVCLPVLAVVVSHENPDSWLDLLGVALFAVGLFFETVGDWQLDRFKRDPFSKGEVMNRGLWRYTRHPNYFGDACVWWGIGLIAASAGAWWALVGPALINFMLVRVSGKALLEKGLTKRRPGYDDYIRRTSGFIPLPPKKL</sequence>
<dbReference type="EMBL" id="CAFBLU010000005">
    <property type="protein sequence ID" value="CAB4865609.1"/>
    <property type="molecule type" value="Genomic_DNA"/>
</dbReference>
<evidence type="ECO:0000256" key="1">
    <source>
        <dbReference type="SAM" id="Phobius"/>
    </source>
</evidence>
<feature type="transmembrane region" description="Helical" evidence="1">
    <location>
        <begin position="37"/>
        <end position="54"/>
    </location>
</feature>